<keyword evidence="1 4" id="KW-0436">Ligase</keyword>
<evidence type="ECO:0000313" key="4">
    <source>
        <dbReference type="EMBL" id="SIN91737.1"/>
    </source>
</evidence>
<sequence length="486" mass="52083">MLAPCPSPFNMAAYVLEAARENPGKTALVIAGPAKAQRWRYGEIRAHVAAIAAGLLGHGLQPGDRVLLRLGNTVEFPLAYLGALWAGLVPVPTSAALTVPEITAIAADLRPALVIAGAEVPLPAHPAPVLPEAALHEMEGEVAPQMGDPERLGYVIYTSGTSGRPRGVMHAHRAVWARRMMWEGWYDLREDDRMLHAGAFNWTYTLGTGLMDPWARGATAVIPAAGVKPEQLPLLMARHDATLFAAAPGVYRQMLRQVPEIRAPKLRHGLSAGEKLPEATRTAWTAATGTEIYEALGMSECSTYVSGSPARPAPEGASGYPQPGRRIRVGEDGHLAIHRSDPGLMLGYLDAPEETAARHDGDWFLTGDTVAEGPDGAITYLGRNDDMMNAGGYRVSPLEVEAAMTDHPGIIAAAAVEAEVKPGTTVIRCFYVGPEGIDESHLSDFAASRLARYKCPRVFTRIEALPSNANGKINRTLLRHRPLDPA</sequence>
<organism evidence="4 5">
    <name type="scientific">Vannielia litorea</name>
    <dbReference type="NCBI Taxonomy" id="1217970"/>
    <lineage>
        <taxon>Bacteria</taxon>
        <taxon>Pseudomonadati</taxon>
        <taxon>Pseudomonadota</taxon>
        <taxon>Alphaproteobacteria</taxon>
        <taxon>Rhodobacterales</taxon>
        <taxon>Paracoccaceae</taxon>
        <taxon>Vannielia</taxon>
    </lineage>
</organism>
<dbReference type="GO" id="GO:0044550">
    <property type="term" value="P:secondary metabolite biosynthetic process"/>
    <property type="evidence" value="ECO:0007669"/>
    <property type="project" value="TreeGrafter"/>
</dbReference>
<dbReference type="Gene3D" id="3.30.300.30">
    <property type="match status" value="1"/>
</dbReference>
<dbReference type="RefSeq" id="WP_074255547.1">
    <property type="nucleotide sequence ID" value="NZ_FSRL01000001.1"/>
</dbReference>
<keyword evidence="5" id="KW-1185">Reference proteome</keyword>
<feature type="domain" description="AMP-dependent synthetase/ligase" evidence="2">
    <location>
        <begin position="17"/>
        <end position="333"/>
    </location>
</feature>
<feature type="domain" description="AMP-binding enzyme C-terminal" evidence="3">
    <location>
        <begin position="399"/>
        <end position="472"/>
    </location>
</feature>
<dbReference type="InterPro" id="IPR020845">
    <property type="entry name" value="AMP-binding_CS"/>
</dbReference>
<dbReference type="GO" id="GO:0016878">
    <property type="term" value="F:acid-thiol ligase activity"/>
    <property type="evidence" value="ECO:0007669"/>
    <property type="project" value="TreeGrafter"/>
</dbReference>
<dbReference type="InterPro" id="IPR025110">
    <property type="entry name" value="AMP-bd_C"/>
</dbReference>
<dbReference type="Pfam" id="PF13193">
    <property type="entry name" value="AMP-binding_C"/>
    <property type="match status" value="1"/>
</dbReference>
<dbReference type="Proteomes" id="UP000184932">
    <property type="component" value="Unassembled WGS sequence"/>
</dbReference>
<evidence type="ECO:0000313" key="5">
    <source>
        <dbReference type="Proteomes" id="UP000184932"/>
    </source>
</evidence>
<dbReference type="InterPro" id="IPR045851">
    <property type="entry name" value="AMP-bd_C_sf"/>
</dbReference>
<proteinExistence type="predicted"/>
<evidence type="ECO:0000256" key="1">
    <source>
        <dbReference type="ARBA" id="ARBA00022598"/>
    </source>
</evidence>
<dbReference type="Pfam" id="PF00501">
    <property type="entry name" value="AMP-binding"/>
    <property type="match status" value="1"/>
</dbReference>
<accession>A0A1N6F948</accession>
<dbReference type="InterPro" id="IPR000873">
    <property type="entry name" value="AMP-dep_synth/lig_dom"/>
</dbReference>
<dbReference type="OrthoDB" id="9803968at2"/>
<dbReference type="PANTHER" id="PTHR43352">
    <property type="entry name" value="ACETYL-COA SYNTHETASE"/>
    <property type="match status" value="1"/>
</dbReference>
<dbReference type="PROSITE" id="PS00455">
    <property type="entry name" value="AMP_BINDING"/>
    <property type="match status" value="1"/>
</dbReference>
<dbReference type="Gene3D" id="3.40.50.12780">
    <property type="entry name" value="N-terminal domain of ligase-like"/>
    <property type="match status" value="1"/>
</dbReference>
<name>A0A1N6F948_9RHOB</name>
<gene>
    <name evidence="4" type="ORF">SAMN05444002_1478</name>
</gene>
<evidence type="ECO:0000259" key="2">
    <source>
        <dbReference type="Pfam" id="PF00501"/>
    </source>
</evidence>
<protein>
    <submittedName>
        <fullName evidence="4">Acyl-CoA synthetase (AMP-forming)/AMP-acid ligase II</fullName>
    </submittedName>
</protein>
<dbReference type="STRING" id="1217970.SAMN05444002_1478"/>
<reference evidence="5" key="1">
    <citation type="submission" date="2016-11" db="EMBL/GenBank/DDBJ databases">
        <authorList>
            <person name="Varghese N."/>
            <person name="Submissions S."/>
        </authorList>
    </citation>
    <scope>NUCLEOTIDE SEQUENCE [LARGE SCALE GENOMIC DNA]</scope>
    <source>
        <strain evidence="5">DSM 29440</strain>
    </source>
</reference>
<dbReference type="PANTHER" id="PTHR43352:SF1">
    <property type="entry name" value="ANTHRANILATE--COA LIGASE"/>
    <property type="match status" value="1"/>
</dbReference>
<dbReference type="AlphaFoldDB" id="A0A1N6F948"/>
<dbReference type="EMBL" id="FSRL01000001">
    <property type="protein sequence ID" value="SIN91737.1"/>
    <property type="molecule type" value="Genomic_DNA"/>
</dbReference>
<dbReference type="SUPFAM" id="SSF56801">
    <property type="entry name" value="Acetyl-CoA synthetase-like"/>
    <property type="match status" value="1"/>
</dbReference>
<dbReference type="InterPro" id="IPR042099">
    <property type="entry name" value="ANL_N_sf"/>
</dbReference>
<evidence type="ECO:0000259" key="3">
    <source>
        <dbReference type="Pfam" id="PF13193"/>
    </source>
</evidence>